<keyword evidence="8 14" id="KW-1133">Transmembrane helix</keyword>
<feature type="transmembrane region" description="Helical" evidence="14">
    <location>
        <begin position="296"/>
        <end position="321"/>
    </location>
</feature>
<feature type="region of interest" description="Disordered" evidence="13">
    <location>
        <begin position="1031"/>
        <end position="1104"/>
    </location>
</feature>
<evidence type="ECO:0000256" key="13">
    <source>
        <dbReference type="SAM" id="MobiDB-lite"/>
    </source>
</evidence>
<dbReference type="PANTHER" id="PTHR10027">
    <property type="entry name" value="CALCIUM-ACTIVATED POTASSIUM CHANNEL ALPHA CHAIN"/>
    <property type="match status" value="1"/>
</dbReference>
<evidence type="ECO:0000256" key="6">
    <source>
        <dbReference type="ARBA" id="ARBA00022826"/>
    </source>
</evidence>
<keyword evidence="9" id="KW-0406">Ion transport</keyword>
<dbReference type="InterPro" id="IPR047871">
    <property type="entry name" value="K_chnl_Slo-like"/>
</dbReference>
<feature type="domain" description="RCK N-terminal" evidence="15">
    <location>
        <begin position="338"/>
        <end position="474"/>
    </location>
</feature>
<keyword evidence="5 14" id="KW-0812">Transmembrane</keyword>
<dbReference type="InterPro" id="IPR003929">
    <property type="entry name" value="K_chnl_BK_asu"/>
</dbReference>
<evidence type="ECO:0000256" key="11">
    <source>
        <dbReference type="ARBA" id="ARBA00023303"/>
    </source>
</evidence>
<comment type="subcellular location">
    <subcellularLocation>
        <location evidence="1">Cell membrane</location>
        <topology evidence="1">Multi-pass membrane protein</topology>
    </subcellularLocation>
</comment>
<dbReference type="FunFam" id="3.40.50.720:FF:000034">
    <property type="entry name" value="Potassium channel subfamily T member 1"/>
    <property type="match status" value="1"/>
</dbReference>
<feature type="region of interest" description="Disordered" evidence="13">
    <location>
        <begin position="1"/>
        <end position="47"/>
    </location>
</feature>
<dbReference type="InterPro" id="IPR003148">
    <property type="entry name" value="RCK_N"/>
</dbReference>
<dbReference type="Gene3D" id="1.10.287.70">
    <property type="match status" value="1"/>
</dbReference>
<keyword evidence="7" id="KW-0630">Potassium</keyword>
<keyword evidence="4" id="KW-0633">Potassium transport</keyword>
<evidence type="ECO:0000313" key="16">
    <source>
        <dbReference type="EMBL" id="KAF6280288.1"/>
    </source>
</evidence>
<evidence type="ECO:0000256" key="2">
    <source>
        <dbReference type="ARBA" id="ARBA00022448"/>
    </source>
</evidence>
<evidence type="ECO:0000256" key="9">
    <source>
        <dbReference type="ARBA" id="ARBA00023065"/>
    </source>
</evidence>
<dbReference type="EMBL" id="JACAGB010000057">
    <property type="protein sequence ID" value="KAF6280288.1"/>
    <property type="molecule type" value="Genomic_DNA"/>
</dbReference>
<comment type="caution">
    <text evidence="16">The sequence shown here is derived from an EMBL/GenBank/DDBJ whole genome shotgun (WGS) entry which is preliminary data.</text>
</comment>
<keyword evidence="11" id="KW-0407">Ion channel</keyword>
<feature type="transmembrane region" description="Helical" evidence="14">
    <location>
        <begin position="84"/>
        <end position="103"/>
    </location>
</feature>
<feature type="compositionally biased region" description="Basic residues" evidence="13">
    <location>
        <begin position="1066"/>
        <end position="1082"/>
    </location>
</feature>
<keyword evidence="2" id="KW-0813">Transport</keyword>
<dbReference type="FunFam" id="1.10.287.70:FF:000069">
    <property type="entry name" value="Potassium sodium-activated channel subfamily T member 1"/>
    <property type="match status" value="1"/>
</dbReference>
<evidence type="ECO:0000256" key="10">
    <source>
        <dbReference type="ARBA" id="ARBA00023136"/>
    </source>
</evidence>
<dbReference type="SUPFAM" id="SSF81324">
    <property type="entry name" value="Voltage-gated potassium channels"/>
    <property type="match status" value="1"/>
</dbReference>
<evidence type="ECO:0000256" key="8">
    <source>
        <dbReference type="ARBA" id="ARBA00022989"/>
    </source>
</evidence>
<keyword evidence="17" id="KW-1185">Reference proteome</keyword>
<feature type="region of interest" description="Disordered" evidence="13">
    <location>
        <begin position="1190"/>
        <end position="1216"/>
    </location>
</feature>
<gene>
    <name evidence="16" type="ORF">mPipKuh1_007070</name>
</gene>
<organism evidence="16 17">
    <name type="scientific">Pipistrellus kuhlii</name>
    <name type="common">Kuhl's pipistrelle</name>
    <dbReference type="NCBI Taxonomy" id="59472"/>
    <lineage>
        <taxon>Eukaryota</taxon>
        <taxon>Metazoa</taxon>
        <taxon>Chordata</taxon>
        <taxon>Craniata</taxon>
        <taxon>Vertebrata</taxon>
        <taxon>Euteleostomi</taxon>
        <taxon>Mammalia</taxon>
        <taxon>Eutheria</taxon>
        <taxon>Laurasiatheria</taxon>
        <taxon>Chiroptera</taxon>
        <taxon>Yangochiroptera</taxon>
        <taxon>Vespertilionidae</taxon>
        <taxon>Pipistrellus</taxon>
    </lineage>
</organism>
<name>A0A7J7RVX3_PIPKU</name>
<dbReference type="GO" id="GO:0005886">
    <property type="term" value="C:plasma membrane"/>
    <property type="evidence" value="ECO:0007669"/>
    <property type="project" value="UniProtKB-SubCell"/>
</dbReference>
<evidence type="ECO:0000256" key="12">
    <source>
        <dbReference type="ARBA" id="ARBA00034430"/>
    </source>
</evidence>
<keyword evidence="10 14" id="KW-0472">Membrane</keyword>
<evidence type="ECO:0000256" key="4">
    <source>
        <dbReference type="ARBA" id="ARBA00022538"/>
    </source>
</evidence>
<feature type="transmembrane region" description="Helical" evidence="14">
    <location>
        <begin position="141"/>
        <end position="162"/>
    </location>
</feature>
<evidence type="ECO:0000256" key="14">
    <source>
        <dbReference type="SAM" id="Phobius"/>
    </source>
</evidence>
<keyword evidence="6" id="KW-0631">Potassium channel</keyword>
<dbReference type="PROSITE" id="PS51201">
    <property type="entry name" value="RCK_N"/>
    <property type="match status" value="2"/>
</dbReference>
<evidence type="ECO:0000313" key="17">
    <source>
        <dbReference type="Proteomes" id="UP000558488"/>
    </source>
</evidence>
<feature type="transmembrane region" description="Helical" evidence="14">
    <location>
        <begin position="174"/>
        <end position="195"/>
    </location>
</feature>
<feature type="transmembrane region" description="Helical" evidence="14">
    <location>
        <begin position="238"/>
        <end position="259"/>
    </location>
</feature>
<reference evidence="16 17" key="1">
    <citation type="journal article" date="2020" name="Nature">
        <title>Six reference-quality genomes reveal evolution of bat adaptations.</title>
        <authorList>
            <person name="Jebb D."/>
            <person name="Huang Z."/>
            <person name="Pippel M."/>
            <person name="Hughes G.M."/>
            <person name="Lavrichenko K."/>
            <person name="Devanna P."/>
            <person name="Winkler S."/>
            <person name="Jermiin L.S."/>
            <person name="Skirmuntt E.C."/>
            <person name="Katzourakis A."/>
            <person name="Burkitt-Gray L."/>
            <person name="Ray D.A."/>
            <person name="Sullivan K.A.M."/>
            <person name="Roscito J.G."/>
            <person name="Kirilenko B.M."/>
            <person name="Davalos L.M."/>
            <person name="Corthals A.P."/>
            <person name="Power M.L."/>
            <person name="Jones G."/>
            <person name="Ransome R.D."/>
            <person name="Dechmann D.K.N."/>
            <person name="Locatelli A.G."/>
            <person name="Puechmaille S.J."/>
            <person name="Fedrigo O."/>
            <person name="Jarvis E.D."/>
            <person name="Hiller M."/>
            <person name="Vernes S.C."/>
            <person name="Myers E.W."/>
            <person name="Teeling E.C."/>
        </authorList>
    </citation>
    <scope>NUCLEOTIDE SEQUENCE [LARGE SCALE GENOMIC DNA]</scope>
    <source>
        <strain evidence="16">MPipKuh1</strain>
        <tissue evidence="16">Flight muscle</tissue>
    </source>
</reference>
<sequence length="1216" mass="136620">MARAKLPRSPSEGKAGPGGAPAGASAPEEPHGLSPLLPARGGGSAGSDVGQRVQVEFYVNENTFKERLKLFFIKNQRSSLRIRLFNFSLKLLTCLLYIVRVLLDDPALGIGCWGCPKENYTFNESSPTINWAPILWVERKMALWVTQVVVATISFLETMLLIYLSYKGNIWEQIFRVSFVLEMINTLPFIITIFWAPLRNLFIPVFLNCWLAKHALENMINDFHRAILRTQSAMFNQVLILFCTLLCLVFTGTCGIQHLERAGENLSLLTSFYFCIVTFSTVGYGDVTPKIWPSQLLVVIMICVALVVLPLQCEELVYLWMERQKSGGNYSRHRAQTEKHVVLCVSSLKIDLLMDFLNEFYAHPRLQDYYVVILCPTDMDIQVRRVLQIPLWAQRVIYLQGSALKDQDLMRAKMDNGEACFILSSRNEVDRTAADHQTILRAWAVKDFAPNCPLYVQILKPENKFHVKFADHVVCEEECKYAMLALNCICPATSTLITLLVHTSRGQEGQESPEQWQRMYGRCSGNEVYHVRMGDSKFFREYQGKSFTYAAFHAHKKYGVCLIGLKREDNKSILLNPGPRHSLAASDTCFYINITKEENSAFTFRQEEAGRGLGAPGRGQASSRLPVHSIIASVGTVAMDFQNTECQPAQGDGGSKLALPLENGSGSRRPSIAPVMELADSSALLPCDLLSDQSEDEAMPSEDEGLSVVEYVKGYPPNSPYIGSSPTLCHLLPEKAPFCCLRLDKGCKHNSYEDAKAYGFKNKLIIVSAETAGNGLYNFIVPLRAYYRSRRELNPIVLLLDNRPDHHFLEAICCFPMVYYMEGSMDNLDSLLQCGIIYADNLVVVDKESTMSAEEDYMADAKTIVNVQTMFRLFPSLSITTELTHPSNMRFMQFRAKDSYSLALSKLEKRERENGSNLAFMFRLPFAAGRVFSISMLDTLLYQSFVKDYMISITRLLLGLDTTPGSGYLCAMKITEADLWIGTYGRLFQKLCSSSAEIPIGVYRTQSHLFPTEPHDLRVQSQVSVSMEDCEDTQEVKGPWGGRAGAGSSTHGRHPAGGDPAEHPLLRRKSLQWARRLSRRSSRQGARAAAESISQQRLSLSRRSERQELSELVKNRMKHLGLPTTGYEDVANLTASDVMNRVNLGYLQDEMNDQQNTLSYVLINPPPDTRLEPNDIVYLIRCDPLAHVPSGAQSRHNSCSHRLASCSPETRDETQL</sequence>
<proteinExistence type="predicted"/>
<keyword evidence="3" id="KW-1003">Cell membrane</keyword>
<feature type="transmembrane region" description="Helical" evidence="14">
    <location>
        <begin position="265"/>
        <end position="284"/>
    </location>
</feature>
<evidence type="ECO:0000256" key="1">
    <source>
        <dbReference type="ARBA" id="ARBA00004651"/>
    </source>
</evidence>
<feature type="domain" description="RCK N-terminal" evidence="15">
    <location>
        <begin position="762"/>
        <end position="902"/>
    </location>
</feature>
<dbReference type="Pfam" id="PF03493">
    <property type="entry name" value="BK_channel_a"/>
    <property type="match status" value="1"/>
</dbReference>
<dbReference type="Pfam" id="PF07885">
    <property type="entry name" value="Ion_trans_2"/>
    <property type="match status" value="1"/>
</dbReference>
<dbReference type="Gene3D" id="3.40.50.720">
    <property type="entry name" value="NAD(P)-binding Rossmann-like Domain"/>
    <property type="match status" value="2"/>
</dbReference>
<dbReference type="AlphaFoldDB" id="A0A7J7RVX3"/>
<dbReference type="Proteomes" id="UP000558488">
    <property type="component" value="Unassembled WGS sequence"/>
</dbReference>
<dbReference type="InterPro" id="IPR013099">
    <property type="entry name" value="K_chnl_dom"/>
</dbReference>
<dbReference type="Pfam" id="PF22614">
    <property type="entry name" value="Slo-like_RCK"/>
    <property type="match status" value="2"/>
</dbReference>
<dbReference type="PANTHER" id="PTHR10027:SF14">
    <property type="entry name" value="POTASSIUM CHANNEL SUBFAMILY T MEMBER 1"/>
    <property type="match status" value="1"/>
</dbReference>
<dbReference type="FunFam" id="3.40.50.720:FF:000011">
    <property type="entry name" value="Potassium channel subfamily T member 1"/>
    <property type="match status" value="1"/>
</dbReference>
<evidence type="ECO:0000256" key="5">
    <source>
        <dbReference type="ARBA" id="ARBA00022692"/>
    </source>
</evidence>
<evidence type="ECO:0000256" key="7">
    <source>
        <dbReference type="ARBA" id="ARBA00022958"/>
    </source>
</evidence>
<dbReference type="GO" id="GO:0005228">
    <property type="term" value="F:intracellular sodium-activated potassium channel activity"/>
    <property type="evidence" value="ECO:0007669"/>
    <property type="project" value="TreeGrafter"/>
</dbReference>
<protein>
    <submittedName>
        <fullName evidence="16">Potassium sodium-activated channel subfamily T member 1</fullName>
    </submittedName>
</protein>
<comment type="catalytic activity">
    <reaction evidence="12">
        <text>K(+)(in) = K(+)(out)</text>
        <dbReference type="Rhea" id="RHEA:29463"/>
        <dbReference type="ChEBI" id="CHEBI:29103"/>
    </reaction>
</comment>
<evidence type="ECO:0000259" key="15">
    <source>
        <dbReference type="PROSITE" id="PS51201"/>
    </source>
</evidence>
<accession>A0A7J7RVX3</accession>
<dbReference type="GO" id="GO:0015271">
    <property type="term" value="F:outward rectifier potassium channel activity"/>
    <property type="evidence" value="ECO:0007669"/>
    <property type="project" value="TreeGrafter"/>
</dbReference>
<feature type="compositionally biased region" description="Low complexity" evidence="13">
    <location>
        <begin position="1083"/>
        <end position="1101"/>
    </location>
</feature>
<evidence type="ECO:0000256" key="3">
    <source>
        <dbReference type="ARBA" id="ARBA00022475"/>
    </source>
</evidence>